<gene>
    <name evidence="1" type="ORF">ACFSNC_01790</name>
</gene>
<evidence type="ECO:0000313" key="2">
    <source>
        <dbReference type="Proteomes" id="UP001597299"/>
    </source>
</evidence>
<dbReference type="RefSeq" id="WP_281418579.1">
    <property type="nucleotide sequence ID" value="NZ_JAHBGB010000041.1"/>
</dbReference>
<name>A0ABW4YSU8_9HYPH</name>
<proteinExistence type="predicted"/>
<organism evidence="1 2">
    <name type="scientific">Ancylobacter oerskovii</name>
    <dbReference type="NCBI Taxonomy" id="459519"/>
    <lineage>
        <taxon>Bacteria</taxon>
        <taxon>Pseudomonadati</taxon>
        <taxon>Pseudomonadota</taxon>
        <taxon>Alphaproteobacteria</taxon>
        <taxon>Hyphomicrobiales</taxon>
        <taxon>Xanthobacteraceae</taxon>
        <taxon>Ancylobacter</taxon>
    </lineage>
</organism>
<dbReference type="EMBL" id="JBHUHD010000001">
    <property type="protein sequence ID" value="MFD2139124.1"/>
    <property type="molecule type" value="Genomic_DNA"/>
</dbReference>
<sequence length="43" mass="4663">MFDAVLPVLPVLVIAHAWMTMLVARTLSAEAELATLPPEAYPI</sequence>
<comment type="caution">
    <text evidence="1">The sequence shown here is derived from an EMBL/GenBank/DDBJ whole genome shotgun (WGS) entry which is preliminary data.</text>
</comment>
<evidence type="ECO:0008006" key="3">
    <source>
        <dbReference type="Google" id="ProtNLM"/>
    </source>
</evidence>
<protein>
    <recommendedName>
        <fullName evidence="3">MAPEG family protein</fullName>
    </recommendedName>
</protein>
<reference evidence="2" key="1">
    <citation type="journal article" date="2019" name="Int. J. Syst. Evol. Microbiol.">
        <title>The Global Catalogue of Microorganisms (GCM) 10K type strain sequencing project: providing services to taxonomists for standard genome sequencing and annotation.</title>
        <authorList>
            <consortium name="The Broad Institute Genomics Platform"/>
            <consortium name="The Broad Institute Genome Sequencing Center for Infectious Disease"/>
            <person name="Wu L."/>
            <person name="Ma J."/>
        </authorList>
    </citation>
    <scope>NUCLEOTIDE SEQUENCE [LARGE SCALE GENOMIC DNA]</scope>
    <source>
        <strain evidence="2">CCM 7435</strain>
    </source>
</reference>
<keyword evidence="2" id="KW-1185">Reference proteome</keyword>
<accession>A0ABW4YSU8</accession>
<evidence type="ECO:0000313" key="1">
    <source>
        <dbReference type="EMBL" id="MFD2139124.1"/>
    </source>
</evidence>
<dbReference type="Proteomes" id="UP001597299">
    <property type="component" value="Unassembled WGS sequence"/>
</dbReference>